<feature type="active site" description="Tele-phosphohistidine intermediate" evidence="5">
    <location>
        <position position="75"/>
    </location>
</feature>
<dbReference type="PIRSF" id="PIRSF000699">
    <property type="entry name" value="PTS_IILac_III"/>
    <property type="match status" value="1"/>
</dbReference>
<dbReference type="Gene3D" id="1.20.58.80">
    <property type="entry name" value="Phosphotransferase system, lactose/cellobiose-type IIA subunit"/>
    <property type="match status" value="1"/>
</dbReference>
<accession>A0A1M5TUR9</accession>
<keyword evidence="4" id="KW-0598">Phosphotransferase system</keyword>
<dbReference type="InterPro" id="IPR036542">
    <property type="entry name" value="PTS_IIA_lac/cel_sf"/>
</dbReference>
<dbReference type="GO" id="GO:0016740">
    <property type="term" value="F:transferase activity"/>
    <property type="evidence" value="ECO:0007669"/>
    <property type="project" value="UniProtKB-KW"/>
</dbReference>
<evidence type="ECO:0000313" key="8">
    <source>
        <dbReference type="EMBL" id="SHH54153.1"/>
    </source>
</evidence>
<dbReference type="GO" id="GO:0009401">
    <property type="term" value="P:phosphoenolpyruvate-dependent sugar phosphotransferase system"/>
    <property type="evidence" value="ECO:0007669"/>
    <property type="project" value="UniProtKB-KW"/>
</dbReference>
<dbReference type="AlphaFoldDB" id="A0A1M5TUR9"/>
<feature type="binding site" evidence="6">
    <location>
        <position position="78"/>
    </location>
    <ligand>
        <name>Mg(2+)</name>
        <dbReference type="ChEBI" id="CHEBI:18420"/>
        <note>ligand shared between all trimeric partners</note>
    </ligand>
</feature>
<evidence type="ECO:0000256" key="1">
    <source>
        <dbReference type="ARBA" id="ARBA00022448"/>
    </source>
</evidence>
<dbReference type="OrthoDB" id="350602at2"/>
<evidence type="ECO:0000256" key="4">
    <source>
        <dbReference type="ARBA" id="ARBA00022683"/>
    </source>
</evidence>
<evidence type="ECO:0000256" key="3">
    <source>
        <dbReference type="ARBA" id="ARBA00022679"/>
    </source>
</evidence>
<dbReference type="Proteomes" id="UP000184079">
    <property type="component" value="Unassembled WGS sequence"/>
</dbReference>
<evidence type="ECO:0000313" key="9">
    <source>
        <dbReference type="Proteomes" id="UP000184079"/>
    </source>
</evidence>
<name>A0A1M5TUR9_9BACI</name>
<dbReference type="PROSITE" id="PS51095">
    <property type="entry name" value="PTS_EIIA_TYPE_3"/>
    <property type="match status" value="1"/>
</dbReference>
<organism evidence="8 9">
    <name type="scientific">Virgibacillus chiguensis</name>
    <dbReference type="NCBI Taxonomy" id="411959"/>
    <lineage>
        <taxon>Bacteria</taxon>
        <taxon>Bacillati</taxon>
        <taxon>Bacillota</taxon>
        <taxon>Bacilli</taxon>
        <taxon>Bacillales</taxon>
        <taxon>Bacillaceae</taxon>
        <taxon>Virgibacillus</taxon>
    </lineage>
</organism>
<evidence type="ECO:0000256" key="7">
    <source>
        <dbReference type="PROSITE-ProRule" id="PRU00418"/>
    </source>
</evidence>
<dbReference type="SUPFAM" id="SSF46973">
    <property type="entry name" value="Enzyme IIa from lactose specific PTS, IIa-lac"/>
    <property type="match status" value="1"/>
</dbReference>
<evidence type="ECO:0000256" key="5">
    <source>
        <dbReference type="PIRSR" id="PIRSR000699-1"/>
    </source>
</evidence>
<keyword evidence="6" id="KW-0479">Metal-binding</keyword>
<evidence type="ECO:0000256" key="6">
    <source>
        <dbReference type="PIRSR" id="PIRSR000699-2"/>
    </source>
</evidence>
<keyword evidence="9" id="KW-1185">Reference proteome</keyword>
<dbReference type="PANTHER" id="PTHR34382:SF7">
    <property type="entry name" value="PTS SYSTEM N,N'-DIACETYLCHITOBIOSE-SPECIFIC EIIA COMPONENT"/>
    <property type="match status" value="1"/>
</dbReference>
<keyword evidence="6" id="KW-0460">Magnesium</keyword>
<dbReference type="EMBL" id="FQXD01000008">
    <property type="protein sequence ID" value="SHH54153.1"/>
    <property type="molecule type" value="Genomic_DNA"/>
</dbReference>
<feature type="modified residue" description="Phosphohistidine; by HPr" evidence="7">
    <location>
        <position position="75"/>
    </location>
</feature>
<keyword evidence="1" id="KW-0813">Transport</keyword>
<dbReference type="GO" id="GO:0046872">
    <property type="term" value="F:metal ion binding"/>
    <property type="evidence" value="ECO:0007669"/>
    <property type="project" value="UniProtKB-KW"/>
</dbReference>
<evidence type="ECO:0000256" key="2">
    <source>
        <dbReference type="ARBA" id="ARBA00022597"/>
    </source>
</evidence>
<dbReference type="Pfam" id="PF02255">
    <property type="entry name" value="PTS_IIA"/>
    <property type="match status" value="1"/>
</dbReference>
<proteinExistence type="predicted"/>
<comment type="cofactor">
    <cofactor evidence="6">
        <name>Mg(2+)</name>
        <dbReference type="ChEBI" id="CHEBI:18420"/>
    </cofactor>
    <text evidence="6">Binds 1 Mg(2+) ion per trimer.</text>
</comment>
<dbReference type="RefSeq" id="WP_073008852.1">
    <property type="nucleotide sequence ID" value="NZ_FQXD01000008.1"/>
</dbReference>
<keyword evidence="2" id="KW-0762">Sugar transport</keyword>
<dbReference type="PANTHER" id="PTHR34382">
    <property type="entry name" value="PTS SYSTEM N,N'-DIACETYLCHITOBIOSE-SPECIFIC EIIA COMPONENT"/>
    <property type="match status" value="1"/>
</dbReference>
<keyword evidence="3" id="KW-0808">Transferase</keyword>
<sequence length="117" mass="13530">MDVENASMNIILHASNAKQHLYEALNHAREAEFNAIESSMKLVHTELLQAHKLQTKLIQEDTKGELENIPVLLVHAQDHLMSVISEKSLIEELIILHRNQNEQSEKINHLMNRMYDN</sequence>
<dbReference type="InterPro" id="IPR003188">
    <property type="entry name" value="PTS_IIA_lac/cel"/>
</dbReference>
<protein>
    <submittedName>
        <fullName evidence="8">PTS system, cellobiose-specific IIA component</fullName>
    </submittedName>
</protein>
<reference evidence="9" key="1">
    <citation type="submission" date="2016-11" db="EMBL/GenBank/DDBJ databases">
        <authorList>
            <person name="Varghese N."/>
            <person name="Submissions S."/>
        </authorList>
    </citation>
    <scope>NUCLEOTIDE SEQUENCE [LARGE SCALE GENOMIC DNA]</scope>
    <source>
        <strain evidence="9">CGMCC 1.6496</strain>
    </source>
</reference>
<gene>
    <name evidence="8" type="ORF">SAMN05421807_108139</name>
</gene>